<dbReference type="Pfam" id="PF13715">
    <property type="entry name" value="CarbopepD_reg_2"/>
    <property type="match status" value="1"/>
</dbReference>
<dbReference type="InterPro" id="IPR023996">
    <property type="entry name" value="TonB-dep_OMP_SusC/RagA"/>
</dbReference>
<evidence type="ECO:0000256" key="4">
    <source>
        <dbReference type="ARBA" id="ARBA00022692"/>
    </source>
</evidence>
<comment type="similarity">
    <text evidence="7">Belongs to the TonB-dependent receptor family.</text>
</comment>
<organism evidence="10 11">
    <name type="scientific">Bacteroides stercoris</name>
    <dbReference type="NCBI Taxonomy" id="46506"/>
    <lineage>
        <taxon>Bacteria</taxon>
        <taxon>Pseudomonadati</taxon>
        <taxon>Bacteroidota</taxon>
        <taxon>Bacteroidia</taxon>
        <taxon>Bacteroidales</taxon>
        <taxon>Bacteroidaceae</taxon>
        <taxon>Bacteroides</taxon>
    </lineage>
</organism>
<dbReference type="SUPFAM" id="SSF49464">
    <property type="entry name" value="Carboxypeptidase regulatory domain-like"/>
    <property type="match status" value="1"/>
</dbReference>
<name>A0A412DSM2_BACSE</name>
<protein>
    <submittedName>
        <fullName evidence="10">TonB-dependent receptor</fullName>
    </submittedName>
</protein>
<dbReference type="Gene3D" id="2.40.170.20">
    <property type="entry name" value="TonB-dependent receptor, beta-barrel domain"/>
    <property type="match status" value="1"/>
</dbReference>
<dbReference type="InterPro" id="IPR023997">
    <property type="entry name" value="TonB-dep_OMP_SusC/RagA_CS"/>
</dbReference>
<dbReference type="InterPro" id="IPR008969">
    <property type="entry name" value="CarboxyPept-like_regulatory"/>
</dbReference>
<comment type="subcellular location">
    <subcellularLocation>
        <location evidence="1 7">Cell outer membrane</location>
        <topology evidence="1 7">Multi-pass membrane protein</topology>
    </subcellularLocation>
</comment>
<dbReference type="Gene3D" id="2.170.130.10">
    <property type="entry name" value="TonB-dependent receptor, plug domain"/>
    <property type="match status" value="1"/>
</dbReference>
<evidence type="ECO:0000313" key="10">
    <source>
        <dbReference type="EMBL" id="RGR17276.1"/>
    </source>
</evidence>
<dbReference type="InterPro" id="IPR012910">
    <property type="entry name" value="Plug_dom"/>
</dbReference>
<keyword evidence="10" id="KW-0675">Receptor</keyword>
<dbReference type="Proteomes" id="UP000283310">
    <property type="component" value="Unassembled WGS sequence"/>
</dbReference>
<dbReference type="FunFam" id="2.170.130.10:FF:000008">
    <property type="entry name" value="SusC/RagA family TonB-linked outer membrane protein"/>
    <property type="match status" value="1"/>
</dbReference>
<keyword evidence="6 7" id="KW-0998">Cell outer membrane</keyword>
<feature type="domain" description="TonB-dependent receptor plug" evidence="9">
    <location>
        <begin position="119"/>
        <end position="234"/>
    </location>
</feature>
<dbReference type="InterPro" id="IPR039426">
    <property type="entry name" value="TonB-dep_rcpt-like"/>
</dbReference>
<gene>
    <name evidence="10" type="ORF">DWY65_01430</name>
</gene>
<evidence type="ECO:0000256" key="6">
    <source>
        <dbReference type="ARBA" id="ARBA00023237"/>
    </source>
</evidence>
<reference evidence="10 11" key="1">
    <citation type="submission" date="2018-08" db="EMBL/GenBank/DDBJ databases">
        <title>A genome reference for cultivated species of the human gut microbiota.</title>
        <authorList>
            <person name="Zou Y."/>
            <person name="Xue W."/>
            <person name="Luo G."/>
        </authorList>
    </citation>
    <scope>NUCLEOTIDE SEQUENCE [LARGE SCALE GENOMIC DNA]</scope>
    <source>
        <strain evidence="10 11">AF26-20BH</strain>
    </source>
</reference>
<evidence type="ECO:0000256" key="5">
    <source>
        <dbReference type="ARBA" id="ARBA00023136"/>
    </source>
</evidence>
<dbReference type="NCBIfam" id="TIGR04057">
    <property type="entry name" value="SusC_RagA_signa"/>
    <property type="match status" value="1"/>
</dbReference>
<evidence type="ECO:0000259" key="9">
    <source>
        <dbReference type="Pfam" id="PF07715"/>
    </source>
</evidence>
<keyword evidence="4 7" id="KW-0812">Transmembrane</keyword>
<evidence type="ECO:0000256" key="1">
    <source>
        <dbReference type="ARBA" id="ARBA00004571"/>
    </source>
</evidence>
<keyword evidence="2 7" id="KW-0813">Transport</keyword>
<dbReference type="PROSITE" id="PS52016">
    <property type="entry name" value="TONB_DEPENDENT_REC_3"/>
    <property type="match status" value="1"/>
</dbReference>
<dbReference type="RefSeq" id="WP_117902865.1">
    <property type="nucleotide sequence ID" value="NZ_JADNPL010000003.1"/>
</dbReference>
<dbReference type="EMBL" id="QRTW01000002">
    <property type="protein sequence ID" value="RGR17276.1"/>
    <property type="molecule type" value="Genomic_DNA"/>
</dbReference>
<evidence type="ECO:0000256" key="2">
    <source>
        <dbReference type="ARBA" id="ARBA00022448"/>
    </source>
</evidence>
<evidence type="ECO:0000256" key="8">
    <source>
        <dbReference type="SAM" id="SignalP"/>
    </source>
</evidence>
<proteinExistence type="inferred from homology"/>
<comment type="caution">
    <text evidence="10">The sequence shown here is derived from an EMBL/GenBank/DDBJ whole genome shotgun (WGS) entry which is preliminary data.</text>
</comment>
<feature type="signal peptide" evidence="8">
    <location>
        <begin position="1"/>
        <end position="26"/>
    </location>
</feature>
<feature type="chain" id="PRO_5019511449" evidence="8">
    <location>
        <begin position="27"/>
        <end position="1047"/>
    </location>
</feature>
<dbReference type="FunFam" id="2.60.40.1120:FF:000003">
    <property type="entry name" value="Outer membrane protein Omp121"/>
    <property type="match status" value="1"/>
</dbReference>
<accession>A0A412DSM2</accession>
<evidence type="ECO:0000313" key="11">
    <source>
        <dbReference type="Proteomes" id="UP000283310"/>
    </source>
</evidence>
<dbReference type="AlphaFoldDB" id="A0A412DSM2"/>
<evidence type="ECO:0000256" key="7">
    <source>
        <dbReference type="PROSITE-ProRule" id="PRU01360"/>
    </source>
</evidence>
<dbReference type="InterPro" id="IPR036942">
    <property type="entry name" value="Beta-barrel_TonB_sf"/>
</dbReference>
<dbReference type="GO" id="GO:0009279">
    <property type="term" value="C:cell outer membrane"/>
    <property type="evidence" value="ECO:0007669"/>
    <property type="project" value="UniProtKB-SubCell"/>
</dbReference>
<keyword evidence="8" id="KW-0732">Signal</keyword>
<keyword evidence="3 7" id="KW-1134">Transmembrane beta strand</keyword>
<dbReference type="Pfam" id="PF07715">
    <property type="entry name" value="Plug"/>
    <property type="match status" value="1"/>
</dbReference>
<keyword evidence="5 7" id="KW-0472">Membrane</keyword>
<dbReference type="SUPFAM" id="SSF56935">
    <property type="entry name" value="Porins"/>
    <property type="match status" value="1"/>
</dbReference>
<dbReference type="NCBIfam" id="TIGR04056">
    <property type="entry name" value="OMP_RagA_SusC"/>
    <property type="match status" value="1"/>
</dbReference>
<dbReference type="InterPro" id="IPR037066">
    <property type="entry name" value="Plug_dom_sf"/>
</dbReference>
<evidence type="ECO:0000256" key="3">
    <source>
        <dbReference type="ARBA" id="ARBA00022452"/>
    </source>
</evidence>
<sequence length="1047" mass="116030">MKCTNHFLKPLGFIFLLCVLPLWVSAQNITVKGTVKDNIGEPVIGASVVQKGTSNGIVTDIDGNFTLNVPSNSIIVVSFIGYKAQEIPITGKKQINVIMKEDTEMLDEVVVVGYGQMKRSDLTGSVVSVNDAAIKKSVPTSIDQVLQGRAAGVQIQANTGTPGGSSSIRIRGINSLNATNQPIFVIDGVVVDSTTDDDTSNPLSSINPSDIVSMDVLKDASATAIYGARASNGVIMITTKRGAAGEASITYDGYVGWQNMPKKLEVMNLREYAAHHNARAAAGFVETSDYFVEPELLGDGTDWQEELFQNALMTSHNISITGGSDKITYAFSGGYLDQAGIALGSGFKRLSLRGNLDAQIKSWLKGGINFSLADSKQKVGADNNIIMTALQSQPSVAITSADGSYDGPDDQWMPDNPVALATIRTNNNKKENFRYNTYLEATLYKGLTLKTELSADYNLNKYYYYEPDYQFGVKTNSTRTGKWTKTDTKYWSWRNILTYNETFAKKHNVNIMIGQEMSQNHWETQASNASGYLSNSATDPSAGDSSLSSGTGYQNDNSILSYFGRAFYSYDDRYLLTATIRRDGSSKFAKGNRWGWFPSAALAWKVSNESFLKNNPIINNLKLRFGWGTTGNQNVQDWAYIALLSTKATPWGNGVLNGNTANPNLKWETTYSTNLGLDINLFDNRIEFIADFYYKKTKDMLLQISLPSFLGSSGLGAATNPWGNIGSLENKGLELTLNTVNIDTKGFQWRSNFVFSLNRNKVVEMDTETGSLPYELQIGDDKQTVTNSMPGYPIGQFWGYKVIGRFNEPTDFYYKTADGTVKEVARPEGQSIAEGQTWLGDYIFEDINKDGIIDNKDQTFIGNPEPKFTYGIGNTFSWKGFDLTIFLSGSYGNDVLNYNRRWLEISGSNSNLLKSTGYAIVEKIDPNGPDDYRNFHVTGGDANSPRMYTQSSKNLNWRVSDRYVEDGSYLRIQNISLGYTLPKKWLQKTPIQNLKIYANLQNVYTWTKYKGYDPEVGSLYGNTLYNGIDYGRYPSPRIYTFGLNVSF</sequence>
<dbReference type="Gene3D" id="2.60.40.1120">
    <property type="entry name" value="Carboxypeptidase-like, regulatory domain"/>
    <property type="match status" value="1"/>
</dbReference>